<comment type="similarity">
    <text evidence="9">Belongs to the GSP H family.</text>
</comment>
<evidence type="ECO:0000256" key="10">
    <source>
        <dbReference type="ARBA" id="ARBA00030775"/>
    </source>
</evidence>
<keyword evidence="14" id="KW-1185">Reference proteome</keyword>
<dbReference type="GO" id="GO:0015627">
    <property type="term" value="C:type II protein secretion system complex"/>
    <property type="evidence" value="ECO:0007669"/>
    <property type="project" value="InterPro"/>
</dbReference>
<keyword evidence="6 11" id="KW-0812">Transmembrane</keyword>
<evidence type="ECO:0000256" key="11">
    <source>
        <dbReference type="SAM" id="Phobius"/>
    </source>
</evidence>
<sequence>MPTSSTGKTFAVPDVPATGFTLMELLVVLTIVALVAAVAAPRLVGSGVAARLEADARAVEDMLDRARLTALSGNRDTMVTVDMADGILTGPNGAQTQLQSARVSSMTTAEALVTGETGRFRFFSDGSSTGGRLTLAEEDLTRTVTLDWLTGEARRDGGTGD</sequence>
<evidence type="ECO:0000256" key="5">
    <source>
        <dbReference type="ARBA" id="ARBA00022519"/>
    </source>
</evidence>
<dbReference type="GO" id="GO:0015628">
    <property type="term" value="P:protein secretion by the type II secretion system"/>
    <property type="evidence" value="ECO:0007669"/>
    <property type="project" value="InterPro"/>
</dbReference>
<evidence type="ECO:0000259" key="12">
    <source>
        <dbReference type="Pfam" id="PF12019"/>
    </source>
</evidence>
<evidence type="ECO:0000256" key="7">
    <source>
        <dbReference type="ARBA" id="ARBA00022989"/>
    </source>
</evidence>
<evidence type="ECO:0000256" key="4">
    <source>
        <dbReference type="ARBA" id="ARBA00022481"/>
    </source>
</evidence>
<dbReference type="GO" id="GO:0005886">
    <property type="term" value="C:plasma membrane"/>
    <property type="evidence" value="ECO:0007669"/>
    <property type="project" value="UniProtKB-SubCell"/>
</dbReference>
<dbReference type="Pfam" id="PF12019">
    <property type="entry name" value="GspH"/>
    <property type="match status" value="1"/>
</dbReference>
<dbReference type="InParanoid" id="A0A3M0CEJ6"/>
<dbReference type="RefSeq" id="WP_170163783.1">
    <property type="nucleotide sequence ID" value="NZ_REFR01000011.1"/>
</dbReference>
<dbReference type="NCBIfam" id="TIGR02532">
    <property type="entry name" value="IV_pilin_GFxxxE"/>
    <property type="match status" value="1"/>
</dbReference>
<keyword evidence="7 11" id="KW-1133">Transmembrane helix</keyword>
<keyword evidence="3" id="KW-1003">Cell membrane</keyword>
<proteinExistence type="inferred from homology"/>
<evidence type="ECO:0000256" key="1">
    <source>
        <dbReference type="ARBA" id="ARBA00004377"/>
    </source>
</evidence>
<feature type="transmembrane region" description="Helical" evidence="11">
    <location>
        <begin position="20"/>
        <end position="41"/>
    </location>
</feature>
<name>A0A3M0CEJ6_9PROT</name>
<dbReference type="AlphaFoldDB" id="A0A3M0CEJ6"/>
<dbReference type="Pfam" id="PF07963">
    <property type="entry name" value="N_methyl"/>
    <property type="match status" value="1"/>
</dbReference>
<keyword evidence="5" id="KW-0997">Cell inner membrane</keyword>
<dbReference type="EMBL" id="REFR01000011">
    <property type="protein sequence ID" value="RMB08168.1"/>
    <property type="molecule type" value="Genomic_DNA"/>
</dbReference>
<evidence type="ECO:0000256" key="9">
    <source>
        <dbReference type="ARBA" id="ARBA00025772"/>
    </source>
</evidence>
<dbReference type="InterPro" id="IPR045584">
    <property type="entry name" value="Pilin-like"/>
</dbReference>
<evidence type="ECO:0000256" key="2">
    <source>
        <dbReference type="ARBA" id="ARBA00021549"/>
    </source>
</evidence>
<dbReference type="InterPro" id="IPR012902">
    <property type="entry name" value="N_methyl_site"/>
</dbReference>
<reference evidence="13 14" key="1">
    <citation type="submission" date="2018-10" db="EMBL/GenBank/DDBJ databases">
        <title>Genomic Encyclopedia of Archaeal and Bacterial Type Strains, Phase II (KMG-II): from individual species to whole genera.</title>
        <authorList>
            <person name="Goeker M."/>
        </authorList>
    </citation>
    <scope>NUCLEOTIDE SEQUENCE [LARGE SCALE GENOMIC DNA]</scope>
    <source>
        <strain evidence="13 14">DSM 25217</strain>
    </source>
</reference>
<comment type="caution">
    <text evidence="13">The sequence shown here is derived from an EMBL/GenBank/DDBJ whole genome shotgun (WGS) entry which is preliminary data.</text>
</comment>
<accession>A0A3M0CEJ6</accession>
<organism evidence="13 14">
    <name type="scientific">Eilatimonas milleporae</name>
    <dbReference type="NCBI Taxonomy" id="911205"/>
    <lineage>
        <taxon>Bacteria</taxon>
        <taxon>Pseudomonadati</taxon>
        <taxon>Pseudomonadota</taxon>
        <taxon>Alphaproteobacteria</taxon>
        <taxon>Kordiimonadales</taxon>
        <taxon>Kordiimonadaceae</taxon>
        <taxon>Eilatimonas</taxon>
    </lineage>
</organism>
<protein>
    <recommendedName>
        <fullName evidence="2">Type II secretion system protein H</fullName>
    </recommendedName>
    <alternativeName>
        <fullName evidence="10">General secretion pathway protein H</fullName>
    </alternativeName>
</protein>
<evidence type="ECO:0000256" key="8">
    <source>
        <dbReference type="ARBA" id="ARBA00023136"/>
    </source>
</evidence>
<gene>
    <name evidence="13" type="ORF">BXY39_2264</name>
</gene>
<dbReference type="Gene3D" id="3.30.700.10">
    <property type="entry name" value="Glycoprotein, Type 4 Pilin"/>
    <property type="match status" value="1"/>
</dbReference>
<dbReference type="Proteomes" id="UP000271227">
    <property type="component" value="Unassembled WGS sequence"/>
</dbReference>
<feature type="domain" description="General secretion pathway GspH" evidence="12">
    <location>
        <begin position="56"/>
        <end position="149"/>
    </location>
</feature>
<dbReference type="InterPro" id="IPR022346">
    <property type="entry name" value="T2SS_GspH"/>
</dbReference>
<evidence type="ECO:0000256" key="6">
    <source>
        <dbReference type="ARBA" id="ARBA00022692"/>
    </source>
</evidence>
<keyword evidence="4" id="KW-0488">Methylation</keyword>
<evidence type="ECO:0000256" key="3">
    <source>
        <dbReference type="ARBA" id="ARBA00022475"/>
    </source>
</evidence>
<comment type="subcellular location">
    <subcellularLocation>
        <location evidence="1">Cell inner membrane</location>
        <topology evidence="1">Single-pass membrane protein</topology>
    </subcellularLocation>
</comment>
<keyword evidence="8 11" id="KW-0472">Membrane</keyword>
<evidence type="ECO:0000313" key="13">
    <source>
        <dbReference type="EMBL" id="RMB08168.1"/>
    </source>
</evidence>
<evidence type="ECO:0000313" key="14">
    <source>
        <dbReference type="Proteomes" id="UP000271227"/>
    </source>
</evidence>
<dbReference type="SUPFAM" id="SSF54523">
    <property type="entry name" value="Pili subunits"/>
    <property type="match status" value="1"/>
</dbReference>